<dbReference type="PRINTS" id="PR00111">
    <property type="entry name" value="ABHYDROLASE"/>
</dbReference>
<gene>
    <name evidence="4" type="ordered locus">ETAF_1028</name>
</gene>
<feature type="domain" description="AB hydrolase-1" evidence="3">
    <location>
        <begin position="59"/>
        <end position="220"/>
    </location>
</feature>
<evidence type="ECO:0000313" key="4">
    <source>
        <dbReference type="EMBL" id="ADM41147.1"/>
    </source>
</evidence>
<dbReference type="PATRIC" id="fig|718251.5.peg.1057"/>
<dbReference type="InterPro" id="IPR000073">
    <property type="entry name" value="AB_hydrolase_1"/>
</dbReference>
<dbReference type="PANTHER" id="PTHR32268">
    <property type="entry name" value="HOMOSERINE O-ACETYLTRANSFERASE"/>
    <property type="match status" value="1"/>
</dbReference>
<dbReference type="EMBL" id="CP002154">
    <property type="protein sequence ID" value="ADM41147.1"/>
    <property type="molecule type" value="Genomic_DNA"/>
</dbReference>
<dbReference type="SUPFAM" id="SSF53474">
    <property type="entry name" value="alpha/beta-Hydrolases"/>
    <property type="match status" value="1"/>
</dbReference>
<evidence type="ECO:0000313" key="5">
    <source>
        <dbReference type="Proteomes" id="UP000002230"/>
    </source>
</evidence>
<dbReference type="AlphaFoldDB" id="A0A0H3DT72"/>
<dbReference type="Gene3D" id="3.40.50.1820">
    <property type="entry name" value="alpha/beta hydrolase"/>
    <property type="match status" value="1"/>
</dbReference>
<dbReference type="PANTHER" id="PTHR32268:SF11">
    <property type="entry name" value="HOMOSERINE O-ACETYLTRANSFERASE"/>
    <property type="match status" value="1"/>
</dbReference>
<dbReference type="Pfam" id="PF00561">
    <property type="entry name" value="Abhydrolase_1"/>
    <property type="match status" value="1"/>
</dbReference>
<dbReference type="KEGG" id="etd:ETAF_1028"/>
<dbReference type="Proteomes" id="UP000002230">
    <property type="component" value="Chromosome"/>
</dbReference>
<feature type="signal peptide" evidence="2">
    <location>
        <begin position="1"/>
        <end position="20"/>
    </location>
</feature>
<dbReference type="InterPro" id="IPR029058">
    <property type="entry name" value="AB_hydrolase_fold"/>
</dbReference>
<accession>A0A0H3DT72</accession>
<dbReference type="NCBIfam" id="NF005071">
    <property type="entry name" value="PRK06489.1"/>
    <property type="match status" value="1"/>
</dbReference>
<sequence>MRSTFRLLFLLLALISSALAQPLAPRHADWIARDFSFHDGARMDLTLHYRTLGEPGGMPVLLLHGTGGSGDSFITPEFADVMFGPGQPLDIQRYFIIMPDAIGHGRSSKPSDGLRARFPRYTYQDMVTAQFRLVTEGLGLPHLRLVMGNSMGGMHAWLWAERYPDAMDAVIPLAAQPTEMASRNWILRRLITDSIRRDPAWQNGDYRQQPPSAHFASVFYAIATSGGTLAWQRQAPTWDSAQRLLEQRLSAPFSVDANDLLYQWDASRGYRADAHLEQVHAAVLAINAADDERNPPETGVMQRAIARLPHGTLYLIPAGPETRGHATTGLARLYAPQVARFLLSAPSRRHHAAA</sequence>
<keyword evidence="4" id="KW-0012">Acyltransferase</keyword>
<name>A0A0H3DT72_EDWTF</name>
<dbReference type="GO" id="GO:0004414">
    <property type="term" value="F:homoserine O-acetyltransferase activity"/>
    <property type="evidence" value="ECO:0007669"/>
    <property type="project" value="UniProtKB-EC"/>
</dbReference>
<dbReference type="HOGENOM" id="CLU_065993_0_0_6"/>
<evidence type="ECO:0000256" key="2">
    <source>
        <dbReference type="SAM" id="SignalP"/>
    </source>
</evidence>
<dbReference type="EC" id="2.3.1.31" evidence="4"/>
<keyword evidence="2" id="KW-0732">Signal</keyword>
<dbReference type="GO" id="GO:0009092">
    <property type="term" value="P:homoserine metabolic process"/>
    <property type="evidence" value="ECO:0007669"/>
    <property type="project" value="TreeGrafter"/>
</dbReference>
<proteinExistence type="predicted"/>
<reference evidence="4 5" key="2">
    <citation type="journal article" date="2011" name="BMC Immunol.">
        <title>Comparison of static immersion and intravenous injection systems for exposure of zebrafish embryos to the natural pathogen Edwardsiella tarda.</title>
        <authorList>
            <person name="van Soest J.J."/>
            <person name="Stockhammer O.W."/>
            <person name="Ordas A."/>
            <person name="Bloemberg G.V."/>
            <person name="Spaink H.P."/>
            <person name="Meijer A.H."/>
        </authorList>
    </citation>
    <scope>NUCLEOTIDE SEQUENCE [LARGE SCALE GENOMIC DNA]</scope>
    <source>
        <strain evidence="4 5">FL6-60</strain>
    </source>
</reference>
<reference evidence="5" key="1">
    <citation type="submission" date="2010-08" db="EMBL/GenBank/DDBJ databases">
        <title>Genome comparisons of Edwardsiella bacteria analysed using deep sequencing technology.</title>
        <authorList>
            <person name="van Soest J.J."/>
            <person name="Henkel C.V."/>
            <person name="Jansen H.J."/>
            <person name="van den Hondel C.A.M.J.J."/>
            <person name="Bloemberg G.V."/>
            <person name="Meijer A.H."/>
            <person name="Spaink H.P."/>
        </authorList>
    </citation>
    <scope>NUCLEOTIDE SEQUENCE [LARGE SCALE GENOMIC DNA]</scope>
    <source>
        <strain evidence="5">FL6-60</strain>
    </source>
</reference>
<dbReference type="InterPro" id="IPR008220">
    <property type="entry name" value="HAT_MetX-like"/>
</dbReference>
<evidence type="ECO:0000256" key="1">
    <source>
        <dbReference type="ARBA" id="ARBA00022679"/>
    </source>
</evidence>
<keyword evidence="1 4" id="KW-0808">Transferase</keyword>
<evidence type="ECO:0000259" key="3">
    <source>
        <dbReference type="Pfam" id="PF00561"/>
    </source>
</evidence>
<protein>
    <submittedName>
        <fullName evidence="4">Homoserine O-acetyltransferase</fullName>
        <ecNumber evidence="4">2.3.1.31</ecNumber>
    </submittedName>
</protein>
<organism evidence="4 5">
    <name type="scientific">Edwardsiella tarda (strain FL6-60)</name>
    <dbReference type="NCBI Taxonomy" id="718251"/>
    <lineage>
        <taxon>Bacteria</taxon>
        <taxon>Pseudomonadati</taxon>
        <taxon>Pseudomonadota</taxon>
        <taxon>Gammaproteobacteria</taxon>
        <taxon>Enterobacterales</taxon>
        <taxon>Hafniaceae</taxon>
        <taxon>Edwardsiella</taxon>
    </lineage>
</organism>
<keyword evidence="5" id="KW-1185">Reference proteome</keyword>
<dbReference type="GO" id="GO:0009086">
    <property type="term" value="P:methionine biosynthetic process"/>
    <property type="evidence" value="ECO:0007669"/>
    <property type="project" value="TreeGrafter"/>
</dbReference>
<feature type="chain" id="PRO_5002607920" evidence="2">
    <location>
        <begin position="21"/>
        <end position="354"/>
    </location>
</feature>